<feature type="domain" description="Mutator-like transposase" evidence="2">
    <location>
        <begin position="128"/>
        <end position="250"/>
    </location>
</feature>
<feature type="region of interest" description="Disordered" evidence="1">
    <location>
        <begin position="1"/>
        <end position="42"/>
    </location>
</feature>
<proteinExistence type="predicted"/>
<keyword evidence="4" id="KW-1185">Reference proteome</keyword>
<accession>A0AAV4AMA2</accession>
<dbReference type="Pfam" id="PF20700">
    <property type="entry name" value="Mutator"/>
    <property type="match status" value="1"/>
</dbReference>
<name>A0AAV4AMA2_9GAST</name>
<dbReference type="EMBL" id="BLXT01003865">
    <property type="protein sequence ID" value="GFO07494.1"/>
    <property type="molecule type" value="Genomic_DNA"/>
</dbReference>
<organism evidence="3 4">
    <name type="scientific">Plakobranchus ocellatus</name>
    <dbReference type="NCBI Taxonomy" id="259542"/>
    <lineage>
        <taxon>Eukaryota</taxon>
        <taxon>Metazoa</taxon>
        <taxon>Spiralia</taxon>
        <taxon>Lophotrochozoa</taxon>
        <taxon>Mollusca</taxon>
        <taxon>Gastropoda</taxon>
        <taxon>Heterobranchia</taxon>
        <taxon>Euthyneura</taxon>
        <taxon>Panpulmonata</taxon>
        <taxon>Sacoglossa</taxon>
        <taxon>Placobranchoidea</taxon>
        <taxon>Plakobranchidae</taxon>
        <taxon>Plakobranchus</taxon>
    </lineage>
</organism>
<protein>
    <recommendedName>
        <fullName evidence="2">Mutator-like transposase domain-containing protein</fullName>
    </recommendedName>
</protein>
<evidence type="ECO:0000313" key="4">
    <source>
        <dbReference type="Proteomes" id="UP000735302"/>
    </source>
</evidence>
<dbReference type="Proteomes" id="UP000735302">
    <property type="component" value="Unassembled WGS sequence"/>
</dbReference>
<gene>
    <name evidence="3" type="ORF">PoB_003399900</name>
</gene>
<evidence type="ECO:0000256" key="1">
    <source>
        <dbReference type="SAM" id="MobiDB-lite"/>
    </source>
</evidence>
<dbReference type="InterPro" id="IPR049012">
    <property type="entry name" value="Mutator_transp_dom"/>
</dbReference>
<comment type="caution">
    <text evidence="3">The sequence shown here is derived from an EMBL/GenBank/DDBJ whole genome shotgun (WGS) entry which is preliminary data.</text>
</comment>
<dbReference type="AlphaFoldDB" id="A0AAV4AMA2"/>
<reference evidence="3 4" key="1">
    <citation type="journal article" date="2021" name="Elife">
        <title>Chloroplast acquisition without the gene transfer in kleptoplastic sea slugs, Plakobranchus ocellatus.</title>
        <authorList>
            <person name="Maeda T."/>
            <person name="Takahashi S."/>
            <person name="Yoshida T."/>
            <person name="Shimamura S."/>
            <person name="Takaki Y."/>
            <person name="Nagai Y."/>
            <person name="Toyoda A."/>
            <person name="Suzuki Y."/>
            <person name="Arimoto A."/>
            <person name="Ishii H."/>
            <person name="Satoh N."/>
            <person name="Nishiyama T."/>
            <person name="Hasebe M."/>
            <person name="Maruyama T."/>
            <person name="Minagawa J."/>
            <person name="Obokata J."/>
            <person name="Shigenobu S."/>
        </authorList>
    </citation>
    <scope>NUCLEOTIDE SEQUENCE [LARGE SCALE GENOMIC DNA]</scope>
</reference>
<evidence type="ECO:0000313" key="3">
    <source>
        <dbReference type="EMBL" id="GFO07494.1"/>
    </source>
</evidence>
<evidence type="ECO:0000259" key="2">
    <source>
        <dbReference type="Pfam" id="PF20700"/>
    </source>
</evidence>
<sequence>MRRRKYAKRPKVLESTRLKRKAFRSSSPPAVPPNATDNGNQVRSSCPALEYVHSRTEQKCAHFGQDSGLETNPEVVRTVVDLGQIGLLAKQVSCPECLTKGTIRLRQDQRKGLVVRLSRSVMNVTNVTEPVFSSATELDAPGTNKPFNINKAATCASLQVGLGLYKFNNFCQFINMHGIDQKTFDKFASRMYEQNNYLADSVSKTACEIIRQAYTKEGEVPDEDGCFEIAVSYDGSWLTRGYKSLIDIGSVVDVLTGPRSGYSCNESALSDLLNNR</sequence>
<feature type="compositionally biased region" description="Basic residues" evidence="1">
    <location>
        <begin position="1"/>
        <end position="10"/>
    </location>
</feature>